<proteinExistence type="predicted"/>
<accession>A0A0D6MPF9</accession>
<name>A0A0D6MPF9_9PROT</name>
<dbReference type="RefSeq" id="WP_053053906.1">
    <property type="nucleotide sequence ID" value="NZ_BALE01000048.1"/>
</dbReference>
<reference evidence="1 2" key="1">
    <citation type="submission" date="2012-10" db="EMBL/GenBank/DDBJ databases">
        <title>Genome sequencing of Tanticharoenia sakaeratensis NBRC 103193.</title>
        <authorList>
            <person name="Azuma Y."/>
            <person name="Hadano H."/>
            <person name="Hirakawa H."/>
            <person name="Matsushita K."/>
        </authorList>
    </citation>
    <scope>NUCLEOTIDE SEQUENCE [LARGE SCALE GENOMIC DNA]</scope>
    <source>
        <strain evidence="1 2">NBRC 103193</strain>
    </source>
</reference>
<dbReference type="AlphaFoldDB" id="A0A0D6MPF9"/>
<dbReference type="Proteomes" id="UP000032679">
    <property type="component" value="Unassembled WGS sequence"/>
</dbReference>
<keyword evidence="2" id="KW-1185">Reference proteome</keyword>
<evidence type="ECO:0000313" key="2">
    <source>
        <dbReference type="Proteomes" id="UP000032679"/>
    </source>
</evidence>
<sequence length="160" mass="17693">MSKDGISPVSRPKDVVEACEVSCRATRMQGMKAAFLRHLSKSGNVSESSRIAGVERSTLYSWRDADAVFAKEWECALEDAVDILESEARRRAVEGYDELVLSGGRMVCDSNGSPVTRRKYSDGLLSFLLRAHRPSRFGDTDRDEKSGMITITITPDDSVL</sequence>
<protein>
    <submittedName>
        <fullName evidence="1">Uncharacterized protein</fullName>
    </submittedName>
</protein>
<dbReference type="STRING" id="1231623.Tasa_048_212"/>
<dbReference type="EMBL" id="BALE01000048">
    <property type="protein sequence ID" value="GAN55587.1"/>
    <property type="molecule type" value="Genomic_DNA"/>
</dbReference>
<comment type="caution">
    <text evidence="1">The sequence shown here is derived from an EMBL/GenBank/DDBJ whole genome shotgun (WGS) entry which is preliminary data.</text>
</comment>
<dbReference type="OrthoDB" id="7282816at2"/>
<gene>
    <name evidence="1" type="ORF">Tasa_048_212</name>
</gene>
<evidence type="ECO:0000313" key="1">
    <source>
        <dbReference type="EMBL" id="GAN55587.1"/>
    </source>
</evidence>
<organism evidence="1 2">
    <name type="scientific">Tanticharoenia sakaeratensis NBRC 103193</name>
    <dbReference type="NCBI Taxonomy" id="1231623"/>
    <lineage>
        <taxon>Bacteria</taxon>
        <taxon>Pseudomonadati</taxon>
        <taxon>Pseudomonadota</taxon>
        <taxon>Alphaproteobacteria</taxon>
        <taxon>Acetobacterales</taxon>
        <taxon>Acetobacteraceae</taxon>
        <taxon>Tanticharoenia</taxon>
    </lineage>
</organism>